<dbReference type="SUPFAM" id="SSF54631">
    <property type="entry name" value="CBS-domain pair"/>
    <property type="match status" value="1"/>
</dbReference>
<dbReference type="CDD" id="cd00038">
    <property type="entry name" value="CAP_ED"/>
    <property type="match status" value="1"/>
</dbReference>
<protein>
    <submittedName>
        <fullName evidence="5">Nucleotidyltransferase substrate binding domain-containing protein</fullName>
    </submittedName>
</protein>
<dbReference type="Gene3D" id="2.60.120.10">
    <property type="entry name" value="Jelly Rolls"/>
    <property type="match status" value="1"/>
</dbReference>
<dbReference type="InterPro" id="IPR005105">
    <property type="entry name" value="GlnD_Uridyltrans_N"/>
</dbReference>
<dbReference type="PROSITE" id="PS51371">
    <property type="entry name" value="CBS"/>
    <property type="match status" value="2"/>
</dbReference>
<proteinExistence type="predicted"/>
<dbReference type="InterPro" id="IPR000644">
    <property type="entry name" value="CBS_dom"/>
</dbReference>
<evidence type="ECO:0000256" key="1">
    <source>
        <dbReference type="ARBA" id="ARBA00022737"/>
    </source>
</evidence>
<dbReference type="EMBL" id="JBHSUA010000009">
    <property type="protein sequence ID" value="MFC6396241.1"/>
    <property type="molecule type" value="Genomic_DNA"/>
</dbReference>
<name>A0ABW1WYV8_9ACTN</name>
<sequence length="622" mass="68857">MDVEVREVADFLAAHEPWSELDSRLMDELATRMQVRYYRRGTPIMMVGQPNNIVHVLRSGAVDIVDATGQLVERTEPGGSFGASSLLSRAPSRYTITAIEDSLAYVMSADVFHHLHQHHEAVRQFYEQVGETRVRVAASTVRQADRGASAWLGLELGEISAGREPITTSPTSTIRQAAQLMRERNVSALMVVADSLLVGIVTDRDLRNKVVASGLDIALPVSEVMSPRPLTMDPGARAFEALLTMTSRNVRHLPLVSEGRPVGLVSQGDLLRLEQANPLFLIGDIARQNDVAGLAAVNARRAQVVSQLFAQDASADDITHLLTALADATHRRLLELATAELGEAPGRWCWLVLGSQARGELGLSSDQDHAILYEDGIEQARLGWFEQVAIRVRDGLAECGYAVCDGDVMATNPRWRASQSQWRQYFHRWLNEPEPQAVLHSQIFFDARVAHGHAELFDQVRTETLSMAPQSRRFLAHLAAQAVQRQPPIGFFRGFVLEKEGDHRDTLDLKAGGVHAVIELARVHALNNSISAVGTTERLRALAAQGHLTQQGANDLIDAFLFCSHVRLRHQNRQLASGERSDNFVSPDELSTFEKRHLRDAFGVIRKAQEGLGYLFQTHLVR</sequence>
<dbReference type="PANTHER" id="PTHR48108">
    <property type="entry name" value="CBS DOMAIN-CONTAINING PROTEIN CBSX2, CHLOROPLASTIC"/>
    <property type="match status" value="1"/>
</dbReference>
<reference evidence="6" key="1">
    <citation type="journal article" date="2019" name="Int. J. Syst. Evol. Microbiol.">
        <title>The Global Catalogue of Microorganisms (GCM) 10K type strain sequencing project: providing services to taxonomists for standard genome sequencing and annotation.</title>
        <authorList>
            <consortium name="The Broad Institute Genomics Platform"/>
            <consortium name="The Broad Institute Genome Sequencing Center for Infectious Disease"/>
            <person name="Wu L."/>
            <person name="Ma J."/>
        </authorList>
    </citation>
    <scope>NUCLEOTIDE SEQUENCE [LARGE SCALE GENOMIC DNA]</scope>
    <source>
        <strain evidence="6">CGMCC 1.15277</strain>
    </source>
</reference>
<keyword evidence="2" id="KW-0129">CBS domain</keyword>
<dbReference type="PANTHER" id="PTHR48108:SF31">
    <property type="entry name" value="CBS DOMAIN AND CYCLIC NUCLEOTIDE-REGULATED NUCLEOTIDYLTRANSFERASE"/>
    <property type="match status" value="1"/>
</dbReference>
<dbReference type="InterPro" id="IPR043519">
    <property type="entry name" value="NT_sf"/>
</dbReference>
<dbReference type="Gene3D" id="3.30.460.10">
    <property type="entry name" value="Beta Polymerase, domain 2"/>
    <property type="match status" value="1"/>
</dbReference>
<dbReference type="CDD" id="cd05401">
    <property type="entry name" value="NT_GlnE_GlnD_like"/>
    <property type="match status" value="1"/>
</dbReference>
<dbReference type="InterPro" id="IPR000595">
    <property type="entry name" value="cNMP-bd_dom"/>
</dbReference>
<keyword evidence="1" id="KW-0677">Repeat</keyword>
<dbReference type="Pfam" id="PF03445">
    <property type="entry name" value="DUF294"/>
    <property type="match status" value="1"/>
</dbReference>
<dbReference type="InterPro" id="IPR018821">
    <property type="entry name" value="DUF294_put_nucleoTrafse_sb-bd"/>
</dbReference>
<evidence type="ECO:0000256" key="2">
    <source>
        <dbReference type="PROSITE-ProRule" id="PRU00703"/>
    </source>
</evidence>
<dbReference type="SMART" id="SM00116">
    <property type="entry name" value="CBS"/>
    <property type="match status" value="2"/>
</dbReference>
<dbReference type="InterPro" id="IPR018490">
    <property type="entry name" value="cNMP-bd_dom_sf"/>
</dbReference>
<evidence type="ECO:0000259" key="4">
    <source>
        <dbReference type="PROSITE" id="PS51371"/>
    </source>
</evidence>
<dbReference type="InterPro" id="IPR046342">
    <property type="entry name" value="CBS_dom_sf"/>
</dbReference>
<evidence type="ECO:0000313" key="5">
    <source>
        <dbReference type="EMBL" id="MFC6396241.1"/>
    </source>
</evidence>
<dbReference type="PROSITE" id="PS50042">
    <property type="entry name" value="CNMP_BINDING_3"/>
    <property type="match status" value="1"/>
</dbReference>
<dbReference type="Pfam" id="PF00571">
    <property type="entry name" value="CBS"/>
    <property type="match status" value="2"/>
</dbReference>
<accession>A0ABW1WYV8</accession>
<dbReference type="Proteomes" id="UP001596266">
    <property type="component" value="Unassembled WGS sequence"/>
</dbReference>
<feature type="domain" description="Cyclic nucleotide-binding" evidence="3">
    <location>
        <begin position="17"/>
        <end position="115"/>
    </location>
</feature>
<feature type="domain" description="CBS" evidence="4">
    <location>
        <begin position="161"/>
        <end position="217"/>
    </location>
</feature>
<keyword evidence="6" id="KW-1185">Reference proteome</keyword>
<comment type="caution">
    <text evidence="5">The sequence shown here is derived from an EMBL/GenBank/DDBJ whole genome shotgun (WGS) entry which is preliminary data.</text>
</comment>
<evidence type="ECO:0000259" key="3">
    <source>
        <dbReference type="PROSITE" id="PS50042"/>
    </source>
</evidence>
<dbReference type="InterPro" id="IPR014710">
    <property type="entry name" value="RmlC-like_jellyroll"/>
</dbReference>
<dbReference type="SUPFAM" id="SSF81301">
    <property type="entry name" value="Nucleotidyltransferase"/>
    <property type="match status" value="1"/>
</dbReference>
<gene>
    <name evidence="5" type="ORF">ACFP57_04440</name>
</gene>
<organism evidence="5 6">
    <name type="scientific">Luteococcus sanguinis</name>
    <dbReference type="NCBI Taxonomy" id="174038"/>
    <lineage>
        <taxon>Bacteria</taxon>
        <taxon>Bacillati</taxon>
        <taxon>Actinomycetota</taxon>
        <taxon>Actinomycetes</taxon>
        <taxon>Propionibacteriales</taxon>
        <taxon>Propionibacteriaceae</taxon>
        <taxon>Luteococcus</taxon>
    </lineage>
</organism>
<evidence type="ECO:0000313" key="6">
    <source>
        <dbReference type="Proteomes" id="UP001596266"/>
    </source>
</evidence>
<feature type="domain" description="CBS" evidence="4">
    <location>
        <begin position="225"/>
        <end position="281"/>
    </location>
</feature>
<dbReference type="InterPro" id="IPR051462">
    <property type="entry name" value="CBS_domain-containing"/>
</dbReference>
<dbReference type="CDD" id="cd04587">
    <property type="entry name" value="CBS_pair_CAP-ED_NT_Pol-beta-like_DUF294_assoc"/>
    <property type="match status" value="1"/>
</dbReference>
<dbReference type="Gene3D" id="3.10.580.10">
    <property type="entry name" value="CBS-domain"/>
    <property type="match status" value="1"/>
</dbReference>
<dbReference type="Pfam" id="PF10335">
    <property type="entry name" value="DUF294_C"/>
    <property type="match status" value="1"/>
</dbReference>
<dbReference type="SUPFAM" id="SSF51206">
    <property type="entry name" value="cAMP-binding domain-like"/>
    <property type="match status" value="1"/>
</dbReference>
<dbReference type="RefSeq" id="WP_343885128.1">
    <property type="nucleotide sequence ID" value="NZ_BAAAKI010000004.1"/>
</dbReference>
<dbReference type="Pfam" id="PF00027">
    <property type="entry name" value="cNMP_binding"/>
    <property type="match status" value="1"/>
</dbReference>
<dbReference type="SMART" id="SM00100">
    <property type="entry name" value="cNMP"/>
    <property type="match status" value="1"/>
</dbReference>